<reference evidence="1 2" key="1">
    <citation type="submission" date="2019-03" db="EMBL/GenBank/DDBJ databases">
        <title>Bradyrhizobium strains diversity.</title>
        <authorList>
            <person name="Urquiaga M.C.O."/>
            <person name="Hungria M."/>
            <person name="Delamuta J.R.M."/>
            <person name="Klepa M.S."/>
        </authorList>
    </citation>
    <scope>NUCLEOTIDE SEQUENCE [LARGE SCALE GENOMIC DNA]</scope>
    <source>
        <strain evidence="1 2">CNPSo 3426</strain>
    </source>
</reference>
<comment type="caution">
    <text evidence="1">The sequence shown here is derived from an EMBL/GenBank/DDBJ whole genome shotgun (WGS) entry which is preliminary data.</text>
</comment>
<protein>
    <submittedName>
        <fullName evidence="1">Uncharacterized protein</fullName>
    </submittedName>
</protein>
<proteinExistence type="predicted"/>
<name>A0A4Y9PJI8_9BRAD</name>
<accession>A0A4Y9PJI8</accession>
<organism evidence="1 2">
    <name type="scientific">Bradyrhizobium frederickii</name>
    <dbReference type="NCBI Taxonomy" id="2560054"/>
    <lineage>
        <taxon>Bacteria</taxon>
        <taxon>Pseudomonadati</taxon>
        <taxon>Pseudomonadota</taxon>
        <taxon>Alphaproteobacteria</taxon>
        <taxon>Hyphomicrobiales</taxon>
        <taxon>Nitrobacteraceae</taxon>
        <taxon>Bradyrhizobium</taxon>
    </lineage>
</organism>
<dbReference type="EMBL" id="SPQS01000001">
    <property type="protein sequence ID" value="TFV80601.1"/>
    <property type="molecule type" value="Genomic_DNA"/>
</dbReference>
<evidence type="ECO:0000313" key="2">
    <source>
        <dbReference type="Proteomes" id="UP000297700"/>
    </source>
</evidence>
<dbReference type="Proteomes" id="UP000297700">
    <property type="component" value="Unassembled WGS sequence"/>
</dbReference>
<gene>
    <name evidence="1" type="ORF">E4K64_01995</name>
</gene>
<evidence type="ECO:0000313" key="1">
    <source>
        <dbReference type="EMBL" id="TFV80601.1"/>
    </source>
</evidence>
<sequence length="98" mass="10359">MASKLPSYSQDNLSLVGEMTSEIAAAAARYGVSAEAIAGALAQELSDQTTSLTNYGKRVVSAASAHTFLNWMLLKGMARNPFHPTQGASIGTTPIRMR</sequence>
<dbReference type="AlphaFoldDB" id="A0A4Y9PJI8"/>
<dbReference type="RefSeq" id="WP_135161910.1">
    <property type="nucleotide sequence ID" value="NZ_SPQS01000001.1"/>
</dbReference>